<evidence type="ECO:0000259" key="2">
    <source>
        <dbReference type="Pfam" id="PF04909"/>
    </source>
</evidence>
<keyword evidence="1" id="KW-0456">Lyase</keyword>
<dbReference type="STRING" id="1108044.GOOTI_009_00210"/>
<accession>H5TGB3</accession>
<dbReference type="Pfam" id="PF04909">
    <property type="entry name" value="Amidohydro_2"/>
    <property type="match status" value="1"/>
</dbReference>
<dbReference type="Gene3D" id="3.20.20.140">
    <property type="entry name" value="Metal-dependent hydrolases"/>
    <property type="match status" value="1"/>
</dbReference>
<dbReference type="GO" id="GO:0016787">
    <property type="term" value="F:hydrolase activity"/>
    <property type="evidence" value="ECO:0007669"/>
    <property type="project" value="UniProtKB-KW"/>
</dbReference>
<dbReference type="AlphaFoldDB" id="H5TGB3"/>
<dbReference type="GO" id="GO:0016831">
    <property type="term" value="F:carboxy-lyase activity"/>
    <property type="evidence" value="ECO:0007669"/>
    <property type="project" value="InterPro"/>
</dbReference>
<protein>
    <submittedName>
        <fullName evidence="3">Amidohydrolase</fullName>
    </submittedName>
</protein>
<feature type="domain" description="Amidohydrolase-related" evidence="2">
    <location>
        <begin position="41"/>
        <end position="283"/>
    </location>
</feature>
<evidence type="ECO:0000256" key="1">
    <source>
        <dbReference type="ARBA" id="ARBA00023239"/>
    </source>
</evidence>
<dbReference type="PANTHER" id="PTHR21240:SF28">
    <property type="entry name" value="ISO-OROTATE DECARBOXYLASE (EUROFUNG)"/>
    <property type="match status" value="1"/>
</dbReference>
<keyword evidence="4" id="KW-1185">Reference proteome</keyword>
<dbReference type="SUPFAM" id="SSF51556">
    <property type="entry name" value="Metallo-dependent hydrolases"/>
    <property type="match status" value="1"/>
</dbReference>
<dbReference type="GO" id="GO:0005737">
    <property type="term" value="C:cytoplasm"/>
    <property type="evidence" value="ECO:0007669"/>
    <property type="project" value="TreeGrafter"/>
</dbReference>
<dbReference type="CDD" id="cd01292">
    <property type="entry name" value="metallo-dependent_hydrolases"/>
    <property type="match status" value="1"/>
</dbReference>
<evidence type="ECO:0000313" key="3">
    <source>
        <dbReference type="EMBL" id="GAB32521.1"/>
    </source>
</evidence>
<sequence length="388" mass="42427">MTDPAHSNAAHDHDTPPAPFTAAEAAAVRQFWLSLGLPGIIDVHTHFMPRRVMDKVWAYFDSVGPLLGREWPITYRADEDVRVSALQAFGVRAYSSMIYPHKPNMAEWLNGWAVDFAAHHPDCLHTATFYPEPDAASYVSTAIERGTRVFKSHIQVGDYSPLDPSLTGVWAQIADSRVPVVIHCGSGPAPGRFTGPEPIAALLRQFPSLPLIVAHMGTPEFGAFLDLADTYENVRLDTTMSFTDFSEQGAPFPVELRPRLVDLGDKILFGSDYPNIPYPYTRGARRAGATGARRRLAARRALRERCRTVRSRQRRVATRRRDQSVCDAAMRARTSGRRSGGTVLGGCRRSGSASSSVSVAAVTAATAASNASEFAADGCRIPLTLRTY</sequence>
<organism evidence="3 4">
    <name type="scientific">Gordonia otitidis (strain DSM 44809 / CCUG 52243 / JCM 12355 / NBRC 100426 / IFM 10032)</name>
    <dbReference type="NCBI Taxonomy" id="1108044"/>
    <lineage>
        <taxon>Bacteria</taxon>
        <taxon>Bacillati</taxon>
        <taxon>Actinomycetota</taxon>
        <taxon>Actinomycetes</taxon>
        <taxon>Mycobacteriales</taxon>
        <taxon>Gordoniaceae</taxon>
        <taxon>Gordonia</taxon>
    </lineage>
</organism>
<gene>
    <name evidence="3" type="ORF">GOOTI_009_00210</name>
</gene>
<dbReference type="PANTHER" id="PTHR21240">
    <property type="entry name" value="2-AMINO-3-CARBOXYLMUCONATE-6-SEMIALDEHYDE DECARBOXYLASE"/>
    <property type="match status" value="1"/>
</dbReference>
<dbReference type="GO" id="GO:0019748">
    <property type="term" value="P:secondary metabolic process"/>
    <property type="evidence" value="ECO:0007669"/>
    <property type="project" value="TreeGrafter"/>
</dbReference>
<dbReference type="InterPro" id="IPR032465">
    <property type="entry name" value="ACMSD"/>
</dbReference>
<dbReference type="InterPro" id="IPR032466">
    <property type="entry name" value="Metal_Hydrolase"/>
</dbReference>
<dbReference type="InterPro" id="IPR006680">
    <property type="entry name" value="Amidohydro-rel"/>
</dbReference>
<comment type="caution">
    <text evidence="3">The sequence shown here is derived from an EMBL/GenBank/DDBJ whole genome shotgun (WGS) entry which is preliminary data.</text>
</comment>
<evidence type="ECO:0000313" key="4">
    <source>
        <dbReference type="Proteomes" id="UP000005038"/>
    </source>
</evidence>
<proteinExistence type="predicted"/>
<name>H5TGB3_GORO1</name>
<dbReference type="Proteomes" id="UP000005038">
    <property type="component" value="Unassembled WGS sequence"/>
</dbReference>
<reference evidence="3" key="1">
    <citation type="submission" date="2012-02" db="EMBL/GenBank/DDBJ databases">
        <title>Whole genome shotgun sequence of Gordonia otitidis NBRC 100426.</title>
        <authorList>
            <person name="Yoshida I."/>
            <person name="Hosoyama A."/>
            <person name="Tsuchikane K."/>
            <person name="Katsumata H."/>
            <person name="Yamazaki S."/>
            <person name="Fujita N."/>
        </authorList>
    </citation>
    <scope>NUCLEOTIDE SEQUENCE [LARGE SCALE GENOMIC DNA]</scope>
    <source>
        <strain evidence="3">NBRC 100426</strain>
    </source>
</reference>
<dbReference type="EMBL" id="BAFB01000009">
    <property type="protein sequence ID" value="GAB32521.1"/>
    <property type="molecule type" value="Genomic_DNA"/>
</dbReference>